<gene>
    <name evidence="1" type="ORF">HGA13_19125</name>
</gene>
<keyword evidence="2" id="KW-1185">Reference proteome</keyword>
<name>A0A846XKQ4_9NOCA</name>
<sequence>MYEPDRSGPREPNLTELRERAAHGDSDAVAQLLDIGDERTDAVDLSEYDIDVEDLGVETAEDTGTDR</sequence>
<protein>
    <submittedName>
        <fullName evidence="1">Uncharacterized protein</fullName>
    </submittedName>
</protein>
<accession>A0A846XKQ4</accession>
<organism evidence="1 2">
    <name type="scientific">Nocardia speluncae</name>
    <dbReference type="NCBI Taxonomy" id="419477"/>
    <lineage>
        <taxon>Bacteria</taxon>
        <taxon>Bacillati</taxon>
        <taxon>Actinomycetota</taxon>
        <taxon>Actinomycetes</taxon>
        <taxon>Mycobacteriales</taxon>
        <taxon>Nocardiaceae</taxon>
        <taxon>Nocardia</taxon>
    </lineage>
</organism>
<comment type="caution">
    <text evidence="1">The sequence shown here is derived from an EMBL/GenBank/DDBJ whole genome shotgun (WGS) entry which is preliminary data.</text>
</comment>
<evidence type="ECO:0000313" key="2">
    <source>
        <dbReference type="Proteomes" id="UP000565715"/>
    </source>
</evidence>
<dbReference type="EMBL" id="JAAXOO010000005">
    <property type="protein sequence ID" value="NKY35163.1"/>
    <property type="molecule type" value="Genomic_DNA"/>
</dbReference>
<reference evidence="1 2" key="1">
    <citation type="submission" date="2020-04" db="EMBL/GenBank/DDBJ databases">
        <title>MicrobeNet Type strains.</title>
        <authorList>
            <person name="Nicholson A.C."/>
        </authorList>
    </citation>
    <scope>NUCLEOTIDE SEQUENCE [LARGE SCALE GENOMIC DNA]</scope>
    <source>
        <strain evidence="1 2">DSM 45078</strain>
    </source>
</reference>
<evidence type="ECO:0000313" key="1">
    <source>
        <dbReference type="EMBL" id="NKY35163.1"/>
    </source>
</evidence>
<dbReference type="Proteomes" id="UP000565715">
    <property type="component" value="Unassembled WGS sequence"/>
</dbReference>
<dbReference type="AlphaFoldDB" id="A0A846XKQ4"/>
<dbReference type="RefSeq" id="WP_068042734.1">
    <property type="nucleotide sequence ID" value="NZ_JAAXOO010000005.1"/>
</dbReference>
<proteinExistence type="predicted"/>